<comment type="subcellular location">
    <subcellularLocation>
        <location evidence="7">Cell membrane</location>
        <topology evidence="7">Multi-pass membrane protein</topology>
    </subcellularLocation>
</comment>
<reference evidence="9 10" key="1">
    <citation type="submission" date="2017-04" db="EMBL/GenBank/DDBJ databases">
        <title>Staphylococcus agnetis, a potential pathogen in the broiler production.</title>
        <authorList>
            <person name="Poulsen L."/>
        </authorList>
    </citation>
    <scope>NUCLEOTIDE SEQUENCE [LARGE SCALE GENOMIC DNA]</scope>
    <source>
        <strain evidence="9 10">723_310714_2_2_spleen</strain>
    </source>
</reference>
<organism evidence="8 11">
    <name type="scientific">Staphylococcus agnetis</name>
    <dbReference type="NCBI Taxonomy" id="985762"/>
    <lineage>
        <taxon>Bacteria</taxon>
        <taxon>Bacillati</taxon>
        <taxon>Bacillota</taxon>
        <taxon>Bacilli</taxon>
        <taxon>Bacillales</taxon>
        <taxon>Staphylococcaceae</taxon>
        <taxon>Staphylococcus</taxon>
    </lineage>
</organism>
<evidence type="ECO:0000256" key="7">
    <source>
        <dbReference type="HAMAP-Rule" id="MF_01147"/>
    </source>
</evidence>
<dbReference type="HAMAP" id="MF_01147">
    <property type="entry name" value="Lgt"/>
    <property type="match status" value="1"/>
</dbReference>
<keyword evidence="8" id="KW-0328">Glycosyltransferase</keyword>
<reference evidence="8" key="2">
    <citation type="submission" date="2019-11" db="EMBL/GenBank/DDBJ databases">
        <title>Whole genome comparisons of Staphylococcus agnetis isolates from cattle and chickens.</title>
        <authorList>
            <person name="Rhoads D."/>
            <person name="Shwani A."/>
            <person name="Adkins P."/>
            <person name="Calcutt M."/>
            <person name="Middleton J."/>
        </authorList>
    </citation>
    <scope>NUCLEOTIDE SEQUENCE</scope>
    <source>
        <strain evidence="8">1387</strain>
    </source>
</reference>
<dbReference type="Proteomes" id="UP000195208">
    <property type="component" value="Unassembled WGS sequence"/>
</dbReference>
<name>A0A242VJ52_9STAP</name>
<feature type="binding site" evidence="7">
    <location>
        <position position="135"/>
    </location>
    <ligand>
        <name>a 1,2-diacyl-sn-glycero-3-phospho-(1'-sn-glycerol)</name>
        <dbReference type="ChEBI" id="CHEBI:64716"/>
    </ligand>
</feature>
<dbReference type="AlphaFoldDB" id="A0A242VJ52"/>
<dbReference type="PANTHER" id="PTHR30589:SF0">
    <property type="entry name" value="PHOSPHATIDYLGLYCEROL--PROLIPOPROTEIN DIACYLGLYCERYL TRANSFERASE"/>
    <property type="match status" value="1"/>
</dbReference>
<evidence type="ECO:0000313" key="11">
    <source>
        <dbReference type="Proteomes" id="UP000646308"/>
    </source>
</evidence>
<dbReference type="OrthoDB" id="871140at2"/>
<evidence type="ECO:0000313" key="9">
    <source>
        <dbReference type="EMBL" id="OTW31578.1"/>
    </source>
</evidence>
<evidence type="ECO:0000313" key="8">
    <source>
        <dbReference type="EMBL" id="NJI01975.1"/>
    </source>
</evidence>
<dbReference type="GeneID" id="57690947"/>
<comment type="caution">
    <text evidence="8">The sequence shown here is derived from an EMBL/GenBank/DDBJ whole genome shotgun (WGS) entry which is preliminary data.</text>
</comment>
<comment type="function">
    <text evidence="7">Catalyzes the transfer of the diacylglyceryl group from phosphatidylglycerol to the sulfhydryl group of the N-terminal cysteine of a prolipoprotein, the first step in the formation of mature lipoproteins.</text>
</comment>
<dbReference type="PANTHER" id="PTHR30589">
    <property type="entry name" value="PROLIPOPROTEIN DIACYLGLYCERYL TRANSFERASE"/>
    <property type="match status" value="1"/>
</dbReference>
<feature type="transmembrane region" description="Helical" evidence="7">
    <location>
        <begin position="86"/>
        <end position="110"/>
    </location>
</feature>
<feature type="transmembrane region" description="Helical" evidence="7">
    <location>
        <begin position="199"/>
        <end position="215"/>
    </location>
</feature>
<evidence type="ECO:0000256" key="6">
    <source>
        <dbReference type="ARBA" id="ARBA00023136"/>
    </source>
</evidence>
<keyword evidence="5 7" id="KW-1133">Transmembrane helix</keyword>
<dbReference type="EMBL" id="WMFL01000058">
    <property type="protein sequence ID" value="NJI01975.1"/>
    <property type="molecule type" value="Genomic_DNA"/>
</dbReference>
<evidence type="ECO:0000256" key="4">
    <source>
        <dbReference type="ARBA" id="ARBA00022692"/>
    </source>
</evidence>
<gene>
    <name evidence="7" type="primary">lgt</name>
    <name evidence="9" type="ORF">B9M88_03520</name>
    <name evidence="8" type="ORF">GLV84_03765</name>
</gene>
<keyword evidence="6 7" id="KW-0472">Membrane</keyword>
<dbReference type="EC" id="2.5.1.145" evidence="7"/>
<accession>A0A242VJ52</accession>
<comment type="similarity">
    <text evidence="1 7">Belongs to the Lgt family.</text>
</comment>
<dbReference type="KEGG" id="sagq:EP23_00050"/>
<feature type="transmembrane region" description="Helical" evidence="7">
    <location>
        <begin position="235"/>
        <end position="253"/>
    </location>
</feature>
<keyword evidence="2 7" id="KW-1003">Cell membrane</keyword>
<dbReference type="Proteomes" id="UP000646308">
    <property type="component" value="Unassembled WGS sequence"/>
</dbReference>
<dbReference type="GO" id="GO:0008961">
    <property type="term" value="F:phosphatidylglycerol-prolipoprotein diacylglyceryl transferase activity"/>
    <property type="evidence" value="ECO:0007669"/>
    <property type="project" value="UniProtKB-UniRule"/>
</dbReference>
<dbReference type="GO" id="GO:0042158">
    <property type="term" value="P:lipoprotein biosynthetic process"/>
    <property type="evidence" value="ECO:0007669"/>
    <property type="project" value="UniProtKB-UniRule"/>
</dbReference>
<evidence type="ECO:0000256" key="3">
    <source>
        <dbReference type="ARBA" id="ARBA00022679"/>
    </source>
</evidence>
<dbReference type="NCBIfam" id="TIGR00544">
    <property type="entry name" value="lgt"/>
    <property type="match status" value="1"/>
</dbReference>
<feature type="transmembrane region" description="Helical" evidence="7">
    <location>
        <begin position="50"/>
        <end position="74"/>
    </location>
</feature>
<sequence>MLLGYIDPIAFSLGPIHVRWYGIIIATAILLGYVLAQKSAQKIGFKEEELINTILVCVVVAILTARLYFVVFNLNYYLMHPVEIPMIWLGGLAIHGGLIGAFITGIYYCYRKDWHPFQLGDIAAPSIILAQAIGRWGNFMNHEAHGGPVSRAFLEDLHLPQFIIDNMLIDGVYYHPTFLYESLWNLIGFIILISLRKHLLVGETFFLYLIWYSIGRFFVEGLRTDSLMLTETIRVAQLMSILLILIGVGMILWRRLKVKPPKYKDVSILPWPTQRKGKSYGKKG</sequence>
<dbReference type="GO" id="GO:0005886">
    <property type="term" value="C:plasma membrane"/>
    <property type="evidence" value="ECO:0007669"/>
    <property type="project" value="UniProtKB-SubCell"/>
</dbReference>
<evidence type="ECO:0000256" key="5">
    <source>
        <dbReference type="ARBA" id="ARBA00022989"/>
    </source>
</evidence>
<dbReference type="EMBL" id="NEFX01000005">
    <property type="protein sequence ID" value="OTW31578.1"/>
    <property type="molecule type" value="Genomic_DNA"/>
</dbReference>
<proteinExistence type="inferred from homology"/>
<keyword evidence="10" id="KW-1185">Reference proteome</keyword>
<keyword evidence="3 7" id="KW-0808">Transferase</keyword>
<evidence type="ECO:0000256" key="2">
    <source>
        <dbReference type="ARBA" id="ARBA00022475"/>
    </source>
</evidence>
<protein>
    <recommendedName>
        <fullName evidence="7">Phosphatidylglycerol--prolipoprotein diacylglyceryl transferase</fullName>
        <ecNumber evidence="7">2.5.1.145</ecNumber>
    </recommendedName>
</protein>
<keyword evidence="4 7" id="KW-0812">Transmembrane</keyword>
<evidence type="ECO:0000256" key="1">
    <source>
        <dbReference type="ARBA" id="ARBA00007150"/>
    </source>
</evidence>
<dbReference type="PROSITE" id="PS01311">
    <property type="entry name" value="LGT"/>
    <property type="match status" value="1"/>
</dbReference>
<dbReference type="RefSeq" id="WP_060550610.1">
    <property type="nucleotide sequence ID" value="NZ_CP009623.1"/>
</dbReference>
<dbReference type="InterPro" id="IPR001640">
    <property type="entry name" value="Lgt"/>
</dbReference>
<evidence type="ECO:0000313" key="10">
    <source>
        <dbReference type="Proteomes" id="UP000195208"/>
    </source>
</evidence>
<comment type="catalytic activity">
    <reaction evidence="7">
        <text>L-cysteinyl-[prolipoprotein] + a 1,2-diacyl-sn-glycero-3-phospho-(1'-sn-glycerol) = an S-1,2-diacyl-sn-glyceryl-L-cysteinyl-[prolipoprotein] + sn-glycerol 1-phosphate + H(+)</text>
        <dbReference type="Rhea" id="RHEA:56712"/>
        <dbReference type="Rhea" id="RHEA-COMP:14679"/>
        <dbReference type="Rhea" id="RHEA-COMP:14680"/>
        <dbReference type="ChEBI" id="CHEBI:15378"/>
        <dbReference type="ChEBI" id="CHEBI:29950"/>
        <dbReference type="ChEBI" id="CHEBI:57685"/>
        <dbReference type="ChEBI" id="CHEBI:64716"/>
        <dbReference type="ChEBI" id="CHEBI:140658"/>
        <dbReference type="EC" id="2.5.1.145"/>
    </reaction>
</comment>
<feature type="transmembrane region" description="Helical" evidence="7">
    <location>
        <begin position="20"/>
        <end position="38"/>
    </location>
</feature>
<dbReference type="Pfam" id="PF01790">
    <property type="entry name" value="LGT"/>
    <property type="match status" value="1"/>
</dbReference>
<comment type="pathway">
    <text evidence="7">Protein modification; lipoprotein biosynthesis (diacylglyceryl transfer).</text>
</comment>